<evidence type="ECO:0000313" key="2">
    <source>
        <dbReference type="Proteomes" id="UP001550348"/>
    </source>
</evidence>
<reference evidence="1 2" key="1">
    <citation type="submission" date="2024-06" db="EMBL/GenBank/DDBJ databases">
        <title>The Natural Products Discovery Center: Release of the First 8490 Sequenced Strains for Exploring Actinobacteria Biosynthetic Diversity.</title>
        <authorList>
            <person name="Kalkreuter E."/>
            <person name="Kautsar S.A."/>
            <person name="Yang D."/>
            <person name="Bader C.D."/>
            <person name="Teijaro C.N."/>
            <person name="Fluegel L."/>
            <person name="Davis C.M."/>
            <person name="Simpson J.R."/>
            <person name="Lauterbach L."/>
            <person name="Steele A.D."/>
            <person name="Gui C."/>
            <person name="Meng S."/>
            <person name="Li G."/>
            <person name="Viehrig K."/>
            <person name="Ye F."/>
            <person name="Su P."/>
            <person name="Kiefer A.F."/>
            <person name="Nichols A."/>
            <person name="Cepeda A.J."/>
            <person name="Yan W."/>
            <person name="Fan B."/>
            <person name="Jiang Y."/>
            <person name="Adhikari A."/>
            <person name="Zheng C.-J."/>
            <person name="Schuster L."/>
            <person name="Cowan T.M."/>
            <person name="Smanski M.J."/>
            <person name="Chevrette M.G."/>
            <person name="De Carvalho L.P.S."/>
            <person name="Shen B."/>
        </authorList>
    </citation>
    <scope>NUCLEOTIDE SEQUENCE [LARGE SCALE GENOMIC DNA]</scope>
    <source>
        <strain evidence="1 2">NPDC006286</strain>
    </source>
</reference>
<keyword evidence="2" id="KW-1185">Reference proteome</keyword>
<dbReference type="Proteomes" id="UP001550348">
    <property type="component" value="Unassembled WGS sequence"/>
</dbReference>
<dbReference type="EMBL" id="JBEXRX010000305">
    <property type="protein sequence ID" value="MEU0157059.1"/>
    <property type="molecule type" value="Genomic_DNA"/>
</dbReference>
<name>A0ABV2VW86_9ACTN</name>
<dbReference type="RefSeq" id="WP_355668525.1">
    <property type="nucleotide sequence ID" value="NZ_JBEXRX010000305.1"/>
</dbReference>
<sequence length="109" mass="11711">MVFSHDLTGSAFVGTIGLATTVIALMVVGVSGTAQAACTTSSFTVVWDYAGMYTAPNESTLYDTRRYGQVVTGPTGSTANGWTLTYDWWNGLPLWAYMKDASLQYRGCS</sequence>
<proteinExistence type="predicted"/>
<gene>
    <name evidence="1" type="ORF">ABZ071_35455</name>
</gene>
<accession>A0ABV2VW86</accession>
<protein>
    <submittedName>
        <fullName evidence="1">Uncharacterized protein</fullName>
    </submittedName>
</protein>
<comment type="caution">
    <text evidence="1">The sequence shown here is derived from an EMBL/GenBank/DDBJ whole genome shotgun (WGS) entry which is preliminary data.</text>
</comment>
<evidence type="ECO:0000313" key="1">
    <source>
        <dbReference type="EMBL" id="MEU0157059.1"/>
    </source>
</evidence>
<organism evidence="1 2">
    <name type="scientific">Micromonospora fulviviridis</name>
    <dbReference type="NCBI Taxonomy" id="47860"/>
    <lineage>
        <taxon>Bacteria</taxon>
        <taxon>Bacillati</taxon>
        <taxon>Actinomycetota</taxon>
        <taxon>Actinomycetes</taxon>
        <taxon>Micromonosporales</taxon>
        <taxon>Micromonosporaceae</taxon>
        <taxon>Micromonospora</taxon>
    </lineage>
</organism>